<sequence length="86" mass="9846">MTGELCILLAGTAPCALLVYVCAPARLRARVRLVGAWVVLEYRVARYDWSVRRLDARKARALAFVEDLRRREAILARRSREWFGGV</sequence>
<evidence type="ECO:0000313" key="2">
    <source>
        <dbReference type="Proteomes" id="UP000589085"/>
    </source>
</evidence>
<comment type="caution">
    <text evidence="1">The sequence shown here is derived from an EMBL/GenBank/DDBJ whole genome shotgun (WGS) entry which is preliminary data.</text>
</comment>
<accession>A0A7W4IBA0</accession>
<protein>
    <submittedName>
        <fullName evidence="1">Uncharacterized protein</fullName>
    </submittedName>
</protein>
<evidence type="ECO:0000313" key="1">
    <source>
        <dbReference type="EMBL" id="MBB2159706.1"/>
    </source>
</evidence>
<dbReference type="Proteomes" id="UP000589085">
    <property type="component" value="Unassembled WGS sequence"/>
</dbReference>
<reference evidence="1 2" key="1">
    <citation type="submission" date="2020-04" db="EMBL/GenBank/DDBJ databases">
        <title>Description of novel Gluconacetobacter.</title>
        <authorList>
            <person name="Sombolestani A."/>
        </authorList>
    </citation>
    <scope>NUCLEOTIDE SEQUENCE [LARGE SCALE GENOMIC DNA]</scope>
    <source>
        <strain evidence="1 2">LMG 19747</strain>
    </source>
</reference>
<name>A0A7W4IBA0_9PROT</name>
<proteinExistence type="predicted"/>
<dbReference type="RefSeq" id="WP_182996557.1">
    <property type="nucleotide sequence ID" value="NZ_JABEQJ010000005.1"/>
</dbReference>
<dbReference type="EMBL" id="JABEQJ010000005">
    <property type="protein sequence ID" value="MBB2159706.1"/>
    <property type="molecule type" value="Genomic_DNA"/>
</dbReference>
<gene>
    <name evidence="1" type="ORF">HLH48_05880</name>
</gene>
<dbReference type="AlphaFoldDB" id="A0A7W4IBA0"/>
<organism evidence="1 2">
    <name type="scientific">Gluconacetobacter sacchari</name>
    <dbReference type="NCBI Taxonomy" id="92759"/>
    <lineage>
        <taxon>Bacteria</taxon>
        <taxon>Pseudomonadati</taxon>
        <taxon>Pseudomonadota</taxon>
        <taxon>Alphaproteobacteria</taxon>
        <taxon>Acetobacterales</taxon>
        <taxon>Acetobacteraceae</taxon>
        <taxon>Gluconacetobacter</taxon>
    </lineage>
</organism>